<reference evidence="1" key="1">
    <citation type="submission" date="2021-01" db="EMBL/GenBank/DDBJ databases">
        <title>Adiantum capillus-veneris genome.</title>
        <authorList>
            <person name="Fang Y."/>
            <person name="Liao Q."/>
        </authorList>
    </citation>
    <scope>NUCLEOTIDE SEQUENCE</scope>
    <source>
        <strain evidence="1">H3</strain>
        <tissue evidence="1">Leaf</tissue>
    </source>
</reference>
<sequence length="96" mass="10984">MRREKQVPNRRWWVSRERKEGGNVGERCQFVKELGKQVTACPSYEESWAVSPGWPTIIIYIFCPALVPPTLHLLPPPALPLDQLIPHKIAEVNGKK</sequence>
<protein>
    <submittedName>
        <fullName evidence="1">Uncharacterized protein</fullName>
    </submittedName>
</protein>
<proteinExistence type="predicted"/>
<dbReference type="EMBL" id="JABFUD020000017">
    <property type="protein sequence ID" value="KAI5067173.1"/>
    <property type="molecule type" value="Genomic_DNA"/>
</dbReference>
<evidence type="ECO:0000313" key="2">
    <source>
        <dbReference type="Proteomes" id="UP000886520"/>
    </source>
</evidence>
<name>A0A9D4UGR0_ADICA</name>
<keyword evidence="2" id="KW-1185">Reference proteome</keyword>
<gene>
    <name evidence="1" type="ORF">GOP47_0017701</name>
</gene>
<organism evidence="1 2">
    <name type="scientific">Adiantum capillus-veneris</name>
    <name type="common">Maidenhair fern</name>
    <dbReference type="NCBI Taxonomy" id="13818"/>
    <lineage>
        <taxon>Eukaryota</taxon>
        <taxon>Viridiplantae</taxon>
        <taxon>Streptophyta</taxon>
        <taxon>Embryophyta</taxon>
        <taxon>Tracheophyta</taxon>
        <taxon>Polypodiopsida</taxon>
        <taxon>Polypodiidae</taxon>
        <taxon>Polypodiales</taxon>
        <taxon>Pteridineae</taxon>
        <taxon>Pteridaceae</taxon>
        <taxon>Vittarioideae</taxon>
        <taxon>Adiantum</taxon>
    </lineage>
</organism>
<evidence type="ECO:0000313" key="1">
    <source>
        <dbReference type="EMBL" id="KAI5067173.1"/>
    </source>
</evidence>
<comment type="caution">
    <text evidence="1">The sequence shown here is derived from an EMBL/GenBank/DDBJ whole genome shotgun (WGS) entry which is preliminary data.</text>
</comment>
<dbReference type="AlphaFoldDB" id="A0A9D4UGR0"/>
<dbReference type="Proteomes" id="UP000886520">
    <property type="component" value="Chromosome 17"/>
</dbReference>
<accession>A0A9D4UGR0</accession>